<keyword evidence="3" id="KW-1185">Reference proteome</keyword>
<dbReference type="Proteomes" id="UP000279259">
    <property type="component" value="Unassembled WGS sequence"/>
</dbReference>
<name>A0A427YSH3_9TREE</name>
<proteinExistence type="predicted"/>
<feature type="compositionally biased region" description="Polar residues" evidence="1">
    <location>
        <begin position="25"/>
        <end position="43"/>
    </location>
</feature>
<protein>
    <submittedName>
        <fullName evidence="2">Uncharacterized protein</fullName>
    </submittedName>
</protein>
<evidence type="ECO:0000313" key="2">
    <source>
        <dbReference type="EMBL" id="RSH94060.1"/>
    </source>
</evidence>
<evidence type="ECO:0000256" key="1">
    <source>
        <dbReference type="SAM" id="MobiDB-lite"/>
    </source>
</evidence>
<gene>
    <name evidence="2" type="ORF">EHS25_006714</name>
</gene>
<feature type="region of interest" description="Disordered" evidence="1">
    <location>
        <begin position="1"/>
        <end position="128"/>
    </location>
</feature>
<dbReference type="EMBL" id="RSCD01000003">
    <property type="protein sequence ID" value="RSH94060.1"/>
    <property type="molecule type" value="Genomic_DNA"/>
</dbReference>
<feature type="region of interest" description="Disordered" evidence="1">
    <location>
        <begin position="145"/>
        <end position="221"/>
    </location>
</feature>
<sequence>MTTPTPPPPIPHLTPLRDSPDLPASSPSTPASQIITPDTSLQISLAPPDPDPLLQSTTTTTRTPLSVCRPELRGSGPSRPDTPLDFFHHLPPKDTGMIMSTTHDIPPSAKPSPSHDHRHHRTRSSVDYDRAGLVLERPEVDPMLKGIPQGWEDDPNVPIPPTPKSMSPSKRPAHPAPAAAPVPALMSTARPRQGAGTAADLSSGNIAPPRPPLPSQHTRLTSFRETKIKLASFSSIMRDRTWLFPGQVVESD</sequence>
<dbReference type="AlphaFoldDB" id="A0A427YSH3"/>
<evidence type="ECO:0000313" key="3">
    <source>
        <dbReference type="Proteomes" id="UP000279259"/>
    </source>
</evidence>
<comment type="caution">
    <text evidence="2">The sequence shown here is derived from an EMBL/GenBank/DDBJ whole genome shotgun (WGS) entry which is preliminary data.</text>
</comment>
<feature type="compositionally biased region" description="Pro residues" evidence="1">
    <location>
        <begin position="1"/>
        <end position="12"/>
    </location>
</feature>
<feature type="compositionally biased region" description="Low complexity" evidence="1">
    <location>
        <begin position="52"/>
        <end position="66"/>
    </location>
</feature>
<reference evidence="2 3" key="1">
    <citation type="submission" date="2018-11" db="EMBL/GenBank/DDBJ databases">
        <title>Genome sequence of Saitozyma podzolica DSM 27192.</title>
        <authorList>
            <person name="Aliyu H."/>
            <person name="Gorte O."/>
            <person name="Ochsenreither K."/>
        </authorList>
    </citation>
    <scope>NUCLEOTIDE SEQUENCE [LARGE SCALE GENOMIC DNA]</scope>
    <source>
        <strain evidence="2 3">DSM 27192</strain>
    </source>
</reference>
<accession>A0A427YSH3</accession>
<organism evidence="2 3">
    <name type="scientific">Saitozyma podzolica</name>
    <dbReference type="NCBI Taxonomy" id="1890683"/>
    <lineage>
        <taxon>Eukaryota</taxon>
        <taxon>Fungi</taxon>
        <taxon>Dikarya</taxon>
        <taxon>Basidiomycota</taxon>
        <taxon>Agaricomycotina</taxon>
        <taxon>Tremellomycetes</taxon>
        <taxon>Tremellales</taxon>
        <taxon>Trimorphomycetaceae</taxon>
        <taxon>Saitozyma</taxon>
    </lineage>
</organism>